<dbReference type="InterPro" id="IPR027417">
    <property type="entry name" value="P-loop_NTPase"/>
</dbReference>
<dbReference type="GO" id="GO:0006260">
    <property type="term" value="P:DNA replication"/>
    <property type="evidence" value="ECO:0007669"/>
    <property type="project" value="TreeGrafter"/>
</dbReference>
<dbReference type="SUPFAM" id="SSF52540">
    <property type="entry name" value="P-loop containing nucleoside triphosphate hydrolases"/>
    <property type="match status" value="1"/>
</dbReference>
<dbReference type="PANTHER" id="PTHR30050:SF4">
    <property type="entry name" value="ATP-BINDING PROTEIN RV3427C IN INSERTION SEQUENCE-RELATED"/>
    <property type="match status" value="1"/>
</dbReference>
<dbReference type="AlphaFoldDB" id="A0A6L5XZF2"/>
<name>A0A6L5XZF2_9FIRM</name>
<accession>A0A6L5XZF2</accession>
<feature type="domain" description="AAA+ ATPase" evidence="1">
    <location>
        <begin position="182"/>
        <end position="316"/>
    </location>
</feature>
<proteinExistence type="predicted"/>
<dbReference type="Gene3D" id="3.40.50.300">
    <property type="entry name" value="P-loop containing nucleotide triphosphate hydrolases"/>
    <property type="match status" value="1"/>
</dbReference>
<dbReference type="PANTHER" id="PTHR30050">
    <property type="entry name" value="CHROMOSOMAL REPLICATION INITIATOR PROTEIN DNAA"/>
    <property type="match status" value="1"/>
</dbReference>
<dbReference type="SMART" id="SM00382">
    <property type="entry name" value="AAA"/>
    <property type="match status" value="1"/>
</dbReference>
<dbReference type="CDD" id="cd00009">
    <property type="entry name" value="AAA"/>
    <property type="match status" value="1"/>
</dbReference>
<organism evidence="2 3">
    <name type="scientific">Velocimicrobium porci</name>
    <dbReference type="NCBI Taxonomy" id="2606634"/>
    <lineage>
        <taxon>Bacteria</taxon>
        <taxon>Bacillati</taxon>
        <taxon>Bacillota</taxon>
        <taxon>Clostridia</taxon>
        <taxon>Lachnospirales</taxon>
        <taxon>Lachnospiraceae</taxon>
        <taxon>Velocimicrobium</taxon>
    </lineage>
</organism>
<dbReference type="Proteomes" id="UP000482209">
    <property type="component" value="Unassembled WGS sequence"/>
</dbReference>
<reference evidence="2 3" key="1">
    <citation type="submission" date="2019-08" db="EMBL/GenBank/DDBJ databases">
        <title>In-depth cultivation of the pig gut microbiome towards novel bacterial diversity and tailored functional studies.</title>
        <authorList>
            <person name="Wylensek D."/>
            <person name="Hitch T.C.A."/>
            <person name="Clavel T."/>
        </authorList>
    </citation>
    <scope>NUCLEOTIDE SEQUENCE [LARGE SCALE GENOMIC DNA]</scope>
    <source>
        <strain evidence="2 3">WCA-693-APC-MOT-I</strain>
    </source>
</reference>
<keyword evidence="3" id="KW-1185">Reference proteome</keyword>
<dbReference type="EMBL" id="VUMT01000011">
    <property type="protein sequence ID" value="MSS63947.1"/>
    <property type="molecule type" value="Genomic_DNA"/>
</dbReference>
<dbReference type="Pfam" id="PF01695">
    <property type="entry name" value="IstB_IS21"/>
    <property type="match status" value="1"/>
</dbReference>
<dbReference type="NCBIfam" id="NF005304">
    <property type="entry name" value="PRK06835.1"/>
    <property type="match status" value="1"/>
</dbReference>
<dbReference type="RefSeq" id="WP_154519351.1">
    <property type="nucleotide sequence ID" value="NZ_VUMT01000011.1"/>
</dbReference>
<sequence>MALKNFQYNRILQQYDERRFQNKHLLTMRYEEVIKQIPEFAELDREIVKNGITYAKQALIEGTSHTDELSMKNKVLIEKKTALLEQHGFPRNYLAPVYNCPDCKDTGFIEGEKCHCFKQAIVDLLYQQANLDTILSKENFHTFRYDFYSDDYVEPTTKLTPLANITKIVHECQDFITDFDKEYSNILLYGNTGVGKTFLANCIAKELLDSAHTVVYLTSFQLFDILEKHKFSRQIEEKTEADYQFQYIFDCDLLIIDDLGTETVNSFIASQLYHCINERHLSHKSTIISTNLSLDDLSRLYSERVFSRIISNYRLLKIIGDDIRLKKAFTP</sequence>
<evidence type="ECO:0000259" key="1">
    <source>
        <dbReference type="SMART" id="SM00382"/>
    </source>
</evidence>
<evidence type="ECO:0000313" key="2">
    <source>
        <dbReference type="EMBL" id="MSS63947.1"/>
    </source>
</evidence>
<comment type="caution">
    <text evidence="2">The sequence shown here is derived from an EMBL/GenBank/DDBJ whole genome shotgun (WGS) entry which is preliminary data.</text>
</comment>
<dbReference type="InterPro" id="IPR002611">
    <property type="entry name" value="IstB_ATP-bd"/>
</dbReference>
<dbReference type="GO" id="GO:0005524">
    <property type="term" value="F:ATP binding"/>
    <property type="evidence" value="ECO:0007669"/>
    <property type="project" value="InterPro"/>
</dbReference>
<protein>
    <submittedName>
        <fullName evidence="2">AAA family ATPase</fullName>
    </submittedName>
</protein>
<dbReference type="InterPro" id="IPR003593">
    <property type="entry name" value="AAA+_ATPase"/>
</dbReference>
<gene>
    <name evidence="2" type="ORF">FYJ58_08680</name>
</gene>
<evidence type="ECO:0000313" key="3">
    <source>
        <dbReference type="Proteomes" id="UP000482209"/>
    </source>
</evidence>